<sequence length="150" mass="16559">MAYLIIDPSGNPLSRPNDGDVVSNPDTGQVLTVSFLRIITPDGDYEVDFLPGIVDLYQGSKDRSSYSTNIQEISVEKGTRLHKIGSIDHIDDVTLTHLGDKYRVQAAKLDDTKPDSLILCEDGFIRTLQDSFSATDRPQGVILVLHKVDE</sequence>
<comment type="caution">
    <text evidence="1">The sequence shown here is derived from an EMBL/GenBank/DDBJ whole genome shotgun (WGS) entry which is preliminary data.</text>
</comment>
<reference evidence="1" key="1">
    <citation type="submission" date="2022-02" db="EMBL/GenBank/DDBJ databases">
        <title>Corynebacterium sp. from urogenital microbiome.</title>
        <authorList>
            <person name="Cappelli E.A."/>
            <person name="Ribeiro T.G."/>
            <person name="Peixe L."/>
        </authorList>
    </citation>
    <scope>NUCLEOTIDE SEQUENCE</scope>
    <source>
        <strain evidence="1">C8Ua_174</strain>
    </source>
</reference>
<name>A0A9X3RFS4_9CORY</name>
<evidence type="ECO:0000313" key="1">
    <source>
        <dbReference type="EMBL" id="MCZ9288921.1"/>
    </source>
</evidence>
<gene>
    <name evidence="1" type="ORF">L8V00_01660</name>
</gene>
<protein>
    <submittedName>
        <fullName evidence="1">Uncharacterized protein</fullName>
    </submittedName>
</protein>
<evidence type="ECO:0000313" key="2">
    <source>
        <dbReference type="Proteomes" id="UP001146469"/>
    </source>
</evidence>
<organism evidence="1 2">
    <name type="scientific">Corynebacterium evansiae</name>
    <dbReference type="NCBI Taxonomy" id="2913499"/>
    <lineage>
        <taxon>Bacteria</taxon>
        <taxon>Bacillati</taxon>
        <taxon>Actinomycetota</taxon>
        <taxon>Actinomycetes</taxon>
        <taxon>Mycobacteriales</taxon>
        <taxon>Corynebacteriaceae</taxon>
        <taxon>Corynebacterium</taxon>
    </lineage>
</organism>
<dbReference type="AlphaFoldDB" id="A0A9X3RFS4"/>
<dbReference type="EMBL" id="JAKMUT010000001">
    <property type="protein sequence ID" value="MCZ9288921.1"/>
    <property type="molecule type" value="Genomic_DNA"/>
</dbReference>
<accession>A0A9X3RFS4</accession>
<dbReference type="Proteomes" id="UP001146469">
    <property type="component" value="Unassembled WGS sequence"/>
</dbReference>
<dbReference type="RefSeq" id="WP_269944035.1">
    <property type="nucleotide sequence ID" value="NZ_JAKMUT010000001.1"/>
</dbReference>
<proteinExistence type="predicted"/>
<keyword evidence="2" id="KW-1185">Reference proteome</keyword>